<feature type="compositionally biased region" description="Low complexity" evidence="2">
    <location>
        <begin position="618"/>
        <end position="629"/>
    </location>
</feature>
<feature type="region of interest" description="Disordered" evidence="2">
    <location>
        <begin position="17"/>
        <end position="49"/>
    </location>
</feature>
<comment type="caution">
    <text evidence="3">The sequence shown here is derived from an EMBL/GenBank/DDBJ whole genome shotgun (WGS) entry which is preliminary data.</text>
</comment>
<feature type="coiled-coil region" evidence="1">
    <location>
        <begin position="280"/>
        <end position="324"/>
    </location>
</feature>
<dbReference type="EMBL" id="CAOQHR010000003">
    <property type="protein sequence ID" value="CAI6332447.1"/>
    <property type="molecule type" value="Genomic_DNA"/>
</dbReference>
<name>A0A9W4UCY3_9PLEO</name>
<evidence type="ECO:0000313" key="3">
    <source>
        <dbReference type="EMBL" id="CAI6332447.1"/>
    </source>
</evidence>
<reference evidence="3" key="1">
    <citation type="submission" date="2023-01" db="EMBL/GenBank/DDBJ databases">
        <authorList>
            <person name="Van Ghelder C."/>
            <person name="Rancurel C."/>
        </authorList>
    </citation>
    <scope>NUCLEOTIDE SEQUENCE</scope>
    <source>
        <strain evidence="3">CNCM I-4278</strain>
    </source>
</reference>
<sequence>MPPNQDDRLARRADSTFRQVQRGQRGQSATSFIDNATRASPTYPPQHPMPQAVATNDSFERNMWVFYEQELAVGWYKIPKDGRQALESLAKNRRKLADPNLSNVPLYLSEEPGEQPSLYAEVKQCAELCGDALGFLHPAMQRILEKSRALYITHGPIARVLECCASSHYSQATVDSHLNEMFVANIDITTSFREIVDKWGTVLHRVDTTRAALESQRSFLARHREELRDMISSHRKESNILSEKLLDMTVSETLDPILSQHLNRDIGKQTGSRSKSLVDIESLENDKQRCDMEVDHINHRMKTERKIFDDNEKLEKQRQEERREKARSASWWEWLNGSSSATEKQHINEWRKIEEEFREQEGHLIREKNKNEKKALNLQLEIEKGKAHNHHLTKIMDKQNVKLDDLGARIKATKKKQGRKADELQLYENKYNLLEGYDALVPDIISNLDAVASHSKLFISTYRRMYERFRDYQATLDSFATRVRSPPKREPNLQRVREDVTQMRIVYFIVCAAAGASFYIAEIQELEAIRNSFMASTASQRSKEMAVQAPNHWSGNSRAHLANQAFGGYTQNREMYFDEIKTSGVDLRPDVYEIIASSDMTLKSNAQPSSPPPRSRSIRPASTSTSTSETQKKKNKFF</sequence>
<feature type="compositionally biased region" description="Polar residues" evidence="2">
    <location>
        <begin position="17"/>
        <end position="40"/>
    </location>
</feature>
<organism evidence="3 4">
    <name type="scientific">Periconia digitata</name>
    <dbReference type="NCBI Taxonomy" id="1303443"/>
    <lineage>
        <taxon>Eukaryota</taxon>
        <taxon>Fungi</taxon>
        <taxon>Dikarya</taxon>
        <taxon>Ascomycota</taxon>
        <taxon>Pezizomycotina</taxon>
        <taxon>Dothideomycetes</taxon>
        <taxon>Pleosporomycetidae</taxon>
        <taxon>Pleosporales</taxon>
        <taxon>Massarineae</taxon>
        <taxon>Periconiaceae</taxon>
        <taxon>Periconia</taxon>
    </lineage>
</organism>
<evidence type="ECO:0000256" key="1">
    <source>
        <dbReference type="SAM" id="Coils"/>
    </source>
</evidence>
<gene>
    <name evidence="3" type="ORF">PDIGIT_LOCUS5472</name>
</gene>
<keyword evidence="1" id="KW-0175">Coiled coil</keyword>
<keyword evidence="4" id="KW-1185">Reference proteome</keyword>
<feature type="region of interest" description="Disordered" evidence="2">
    <location>
        <begin position="602"/>
        <end position="638"/>
    </location>
</feature>
<dbReference type="AlphaFoldDB" id="A0A9W4UCY3"/>
<proteinExistence type="predicted"/>
<protein>
    <submittedName>
        <fullName evidence="3">Uncharacterized protein</fullName>
    </submittedName>
</protein>
<accession>A0A9W4UCY3</accession>
<evidence type="ECO:0000313" key="4">
    <source>
        <dbReference type="Proteomes" id="UP001152607"/>
    </source>
</evidence>
<dbReference type="Proteomes" id="UP001152607">
    <property type="component" value="Unassembled WGS sequence"/>
</dbReference>
<evidence type="ECO:0000256" key="2">
    <source>
        <dbReference type="SAM" id="MobiDB-lite"/>
    </source>
</evidence>